<evidence type="ECO:0000313" key="4">
    <source>
        <dbReference type="Proteomes" id="UP000019426"/>
    </source>
</evidence>
<keyword evidence="4" id="KW-1185">Reference proteome</keyword>
<dbReference type="PANTHER" id="PTHR13939:SF0">
    <property type="entry name" value="NMN AMIDOHYDROLASE-LIKE PROTEIN YFAY"/>
    <property type="match status" value="1"/>
</dbReference>
<dbReference type="Pfam" id="PF00994">
    <property type="entry name" value="MoCF_biosynth"/>
    <property type="match status" value="1"/>
</dbReference>
<gene>
    <name evidence="1 3" type="primary">cinA</name>
    <name evidence="3" type="ORF">CM240_2654</name>
</gene>
<dbReference type="KEGG" id="clt:CM240_2654"/>
<dbReference type="InterPro" id="IPR036425">
    <property type="entry name" value="MoaB/Mog-like_dom_sf"/>
</dbReference>
<accession>W6RZ69</accession>
<evidence type="ECO:0000313" key="3">
    <source>
        <dbReference type="EMBL" id="CDM69778.1"/>
    </source>
</evidence>
<dbReference type="eggNOG" id="COG1546">
    <property type="taxonomic scope" value="Bacteria"/>
</dbReference>
<dbReference type="SUPFAM" id="SSF53218">
    <property type="entry name" value="Molybdenum cofactor biosynthesis proteins"/>
    <property type="match status" value="1"/>
</dbReference>
<dbReference type="Proteomes" id="UP000019426">
    <property type="component" value="Chromosome M2/40_rep1"/>
</dbReference>
<dbReference type="Pfam" id="PF18146">
    <property type="entry name" value="CinA_KH"/>
    <property type="match status" value="1"/>
</dbReference>
<feature type="domain" description="MoaB/Mog" evidence="2">
    <location>
        <begin position="4"/>
        <end position="170"/>
    </location>
</feature>
<organism evidence="3 4">
    <name type="scientific">Clostridium bornimense</name>
    <dbReference type="NCBI Taxonomy" id="1216932"/>
    <lineage>
        <taxon>Bacteria</taxon>
        <taxon>Bacillati</taxon>
        <taxon>Bacillota</taxon>
        <taxon>Clostridia</taxon>
        <taxon>Eubacteriales</taxon>
        <taxon>Clostridiaceae</taxon>
        <taxon>Clostridium</taxon>
    </lineage>
</organism>
<dbReference type="Gene3D" id="3.40.980.10">
    <property type="entry name" value="MoaB/Mog-like domain"/>
    <property type="match status" value="1"/>
</dbReference>
<dbReference type="NCBIfam" id="TIGR00177">
    <property type="entry name" value="molyb_syn"/>
    <property type="match status" value="1"/>
</dbReference>
<dbReference type="Gene3D" id="3.30.70.2860">
    <property type="match status" value="1"/>
</dbReference>
<dbReference type="InterPro" id="IPR008135">
    <property type="entry name" value="Competence-induced_CinA"/>
</dbReference>
<proteinExistence type="inferred from homology"/>
<dbReference type="NCBIfam" id="NF001813">
    <property type="entry name" value="PRK00549.1"/>
    <property type="match status" value="1"/>
</dbReference>
<dbReference type="PATRIC" id="fig|1216932.3.peg.2621"/>
<name>W6RZ69_9CLOT</name>
<dbReference type="Gene3D" id="3.90.950.20">
    <property type="entry name" value="CinA-like"/>
    <property type="match status" value="1"/>
</dbReference>
<dbReference type="eggNOG" id="COG1058">
    <property type="taxonomic scope" value="Bacteria"/>
</dbReference>
<sequence>MKGEILCIGTELLLGDIVNTNAQFLSRELASLGVNIYNQTVVGDNADRLMDALNIAFSRSNIVFTSGGLGPTKDDLTKETIAKFFDRKLVYDEIAYKNIEKIMKKKNMEVSESNKKQAYIPEGAIPLYNDNGTAPGVIVSSEDKTIVMLPGPPKELIPMFKSKVVPYIKNKVKNVLVSKEIKIYGIGESLAADKICNLLSGDNPTVAPYAKEDGVLLRITASGKDEGHCKNLISPVESEIKNIFKEYVYGEDDDTLEKVVVERLIDLKKTIATAESCTGGLVAATLVNYPGVSEVFMQGVVSYSNEAKMQRLGVNKETLDKFGAVSKEVAMEMAEGIAKTAGTNVGVSSTGIAGPGGGSEDKPVGLVYIGFYIDGDISYKELNLSGNRENIRHKAVLEILNELRLKLRKC</sequence>
<dbReference type="PIRSF" id="PIRSF006728">
    <property type="entry name" value="CinA"/>
    <property type="match status" value="1"/>
</dbReference>
<evidence type="ECO:0000259" key="2">
    <source>
        <dbReference type="SMART" id="SM00852"/>
    </source>
</evidence>
<dbReference type="HOGENOM" id="CLU_030805_9_3_9"/>
<dbReference type="InterPro" id="IPR001453">
    <property type="entry name" value="MoaB/Mog_dom"/>
</dbReference>
<dbReference type="InterPro" id="IPR008136">
    <property type="entry name" value="CinA_C"/>
</dbReference>
<comment type="similarity">
    <text evidence="1">Belongs to the CinA family.</text>
</comment>
<dbReference type="NCBIfam" id="TIGR00199">
    <property type="entry name" value="PncC_domain"/>
    <property type="match status" value="1"/>
</dbReference>
<dbReference type="InterPro" id="IPR041424">
    <property type="entry name" value="CinA_KH"/>
</dbReference>
<dbReference type="STRING" id="1216932.CM240_2654"/>
<dbReference type="OrthoDB" id="9801454at2"/>
<protein>
    <recommendedName>
        <fullName evidence="1">Putative competence-damage inducible protein</fullName>
    </recommendedName>
</protein>
<dbReference type="HAMAP" id="MF_00226_B">
    <property type="entry name" value="CinA_B"/>
    <property type="match status" value="1"/>
</dbReference>
<dbReference type="AlphaFoldDB" id="W6RZ69"/>
<dbReference type="SUPFAM" id="SSF142433">
    <property type="entry name" value="CinA-like"/>
    <property type="match status" value="1"/>
</dbReference>
<dbReference type="InterPro" id="IPR036653">
    <property type="entry name" value="CinA-like_C"/>
</dbReference>
<reference evidence="3 4" key="1">
    <citation type="submission" date="2013-11" db="EMBL/GenBank/DDBJ databases">
        <title>Complete genome sequence of Clostridum sp. M2/40.</title>
        <authorList>
            <person name="Wibberg D."/>
            <person name="Puehler A."/>
            <person name="Schlueter A."/>
        </authorList>
    </citation>
    <scope>NUCLEOTIDE SEQUENCE [LARGE SCALE GENOMIC DNA]</scope>
    <source>
        <strain evidence="4">M2/40</strain>
    </source>
</reference>
<dbReference type="RefSeq" id="WP_044039566.1">
    <property type="nucleotide sequence ID" value="NZ_HG917868.1"/>
</dbReference>
<dbReference type="EMBL" id="HG917868">
    <property type="protein sequence ID" value="CDM69778.1"/>
    <property type="molecule type" value="Genomic_DNA"/>
</dbReference>
<evidence type="ECO:0000256" key="1">
    <source>
        <dbReference type="HAMAP-Rule" id="MF_00226"/>
    </source>
</evidence>
<dbReference type="Pfam" id="PF02464">
    <property type="entry name" value="CinA"/>
    <property type="match status" value="1"/>
</dbReference>
<dbReference type="InterPro" id="IPR050101">
    <property type="entry name" value="CinA"/>
</dbReference>
<dbReference type="PANTHER" id="PTHR13939">
    <property type="entry name" value="NICOTINAMIDE-NUCLEOTIDE AMIDOHYDROLASE PNCC"/>
    <property type="match status" value="1"/>
</dbReference>
<dbReference type="SMART" id="SM00852">
    <property type="entry name" value="MoCF_biosynth"/>
    <property type="match status" value="1"/>
</dbReference>
<dbReference type="CDD" id="cd00885">
    <property type="entry name" value="cinA"/>
    <property type="match status" value="1"/>
</dbReference>
<dbReference type="NCBIfam" id="TIGR00200">
    <property type="entry name" value="cinA_nterm"/>
    <property type="match status" value="1"/>
</dbReference>